<organism evidence="2">
    <name type="scientific">marine metagenome</name>
    <dbReference type="NCBI Taxonomy" id="408172"/>
    <lineage>
        <taxon>unclassified sequences</taxon>
        <taxon>metagenomes</taxon>
        <taxon>ecological metagenomes</taxon>
    </lineage>
</organism>
<dbReference type="InterPro" id="IPR001763">
    <property type="entry name" value="Rhodanese-like_dom"/>
</dbReference>
<dbReference type="Gene3D" id="3.40.250.10">
    <property type="entry name" value="Rhodanese-like domain"/>
    <property type="match status" value="1"/>
</dbReference>
<feature type="domain" description="Rhodanese" evidence="1">
    <location>
        <begin position="26"/>
        <end position="117"/>
    </location>
</feature>
<dbReference type="AlphaFoldDB" id="A0A382DXL6"/>
<dbReference type="EMBL" id="UINC01041524">
    <property type="protein sequence ID" value="SVB42909.1"/>
    <property type="molecule type" value="Genomic_DNA"/>
</dbReference>
<evidence type="ECO:0000313" key="2">
    <source>
        <dbReference type="EMBL" id="SVB42909.1"/>
    </source>
</evidence>
<dbReference type="PANTHER" id="PTHR43031:SF1">
    <property type="entry name" value="PYRIDINE NUCLEOTIDE-DISULPHIDE OXIDOREDUCTASE"/>
    <property type="match status" value="1"/>
</dbReference>
<proteinExistence type="predicted"/>
<sequence length="119" mass="13344">MSYTEQELAKADEVIPRVSLTNYKNDNNRKIMVDVRQLEELQASGTVKGALHIPKGVIEFRMNNNKDVNEDTSIYVFCAVGIRSALAGYNLKKIGYKNVFNLISFQDILDQGAEVESVS</sequence>
<protein>
    <recommendedName>
        <fullName evidence="1">Rhodanese domain-containing protein</fullName>
    </recommendedName>
</protein>
<gene>
    <name evidence="2" type="ORF">METZ01_LOCUS195763</name>
</gene>
<dbReference type="PANTHER" id="PTHR43031">
    <property type="entry name" value="FAD-DEPENDENT OXIDOREDUCTASE"/>
    <property type="match status" value="1"/>
</dbReference>
<dbReference type="Pfam" id="PF00581">
    <property type="entry name" value="Rhodanese"/>
    <property type="match status" value="1"/>
</dbReference>
<name>A0A382DXL6_9ZZZZ</name>
<dbReference type="PROSITE" id="PS50206">
    <property type="entry name" value="RHODANESE_3"/>
    <property type="match status" value="1"/>
</dbReference>
<reference evidence="2" key="1">
    <citation type="submission" date="2018-05" db="EMBL/GenBank/DDBJ databases">
        <authorList>
            <person name="Lanie J.A."/>
            <person name="Ng W.-L."/>
            <person name="Kazmierczak K.M."/>
            <person name="Andrzejewski T.M."/>
            <person name="Davidsen T.M."/>
            <person name="Wayne K.J."/>
            <person name="Tettelin H."/>
            <person name="Glass J.I."/>
            <person name="Rusch D."/>
            <person name="Podicherti R."/>
            <person name="Tsui H.-C.T."/>
            <person name="Winkler M.E."/>
        </authorList>
    </citation>
    <scope>NUCLEOTIDE SEQUENCE</scope>
</reference>
<accession>A0A382DXL6</accession>
<dbReference type="InterPro" id="IPR036873">
    <property type="entry name" value="Rhodanese-like_dom_sf"/>
</dbReference>
<dbReference type="SMART" id="SM00450">
    <property type="entry name" value="RHOD"/>
    <property type="match status" value="1"/>
</dbReference>
<evidence type="ECO:0000259" key="1">
    <source>
        <dbReference type="PROSITE" id="PS50206"/>
    </source>
</evidence>
<dbReference type="SUPFAM" id="SSF52821">
    <property type="entry name" value="Rhodanese/Cell cycle control phosphatase"/>
    <property type="match status" value="1"/>
</dbReference>
<dbReference type="InterPro" id="IPR050229">
    <property type="entry name" value="GlpE_sulfurtransferase"/>
</dbReference>